<feature type="region of interest" description="Disordered" evidence="7">
    <location>
        <begin position="275"/>
        <end position="307"/>
    </location>
</feature>
<dbReference type="GO" id="GO:0000111">
    <property type="term" value="C:nucleotide-excision repair factor 2 complex"/>
    <property type="evidence" value="ECO:0007669"/>
    <property type="project" value="TreeGrafter"/>
</dbReference>
<dbReference type="InterPro" id="IPR018326">
    <property type="entry name" value="Rad4_beta-hairpin_dom1"/>
</dbReference>
<dbReference type="InterPro" id="IPR018327">
    <property type="entry name" value="BHD_2"/>
</dbReference>
<evidence type="ECO:0000256" key="1">
    <source>
        <dbReference type="ARBA" id="ARBA00004123"/>
    </source>
</evidence>
<dbReference type="GO" id="GO:0003697">
    <property type="term" value="F:single-stranded DNA binding"/>
    <property type="evidence" value="ECO:0007669"/>
    <property type="project" value="TreeGrafter"/>
</dbReference>
<dbReference type="InterPro" id="IPR018328">
    <property type="entry name" value="Rad4_beta-hairpin_dom3"/>
</dbReference>
<evidence type="ECO:0000256" key="4">
    <source>
        <dbReference type="ARBA" id="ARBA00023204"/>
    </source>
</evidence>
<feature type="compositionally biased region" description="Basic and acidic residues" evidence="7">
    <location>
        <begin position="532"/>
        <end position="543"/>
    </location>
</feature>
<dbReference type="PANTHER" id="PTHR12135:SF0">
    <property type="entry name" value="DNA REPAIR PROTEIN COMPLEMENTING XP-C CELLS"/>
    <property type="match status" value="1"/>
</dbReference>
<keyword evidence="12" id="KW-1185">Reference proteome</keyword>
<dbReference type="Pfam" id="PF10405">
    <property type="entry name" value="BHD_3"/>
    <property type="match status" value="1"/>
</dbReference>
<evidence type="ECO:0000259" key="8">
    <source>
        <dbReference type="SMART" id="SM01030"/>
    </source>
</evidence>
<dbReference type="Gene3D" id="3.30.70.2460">
    <property type="entry name" value="Rad4, beta-hairpin domain BHD3"/>
    <property type="match status" value="1"/>
</dbReference>
<evidence type="ECO:0000259" key="10">
    <source>
        <dbReference type="SMART" id="SM01032"/>
    </source>
</evidence>
<feature type="domain" description="Rad4 beta-hairpin" evidence="10">
    <location>
        <begin position="334"/>
        <end position="408"/>
    </location>
</feature>
<dbReference type="GO" id="GO:0005737">
    <property type="term" value="C:cytoplasm"/>
    <property type="evidence" value="ECO:0007669"/>
    <property type="project" value="TreeGrafter"/>
</dbReference>
<evidence type="ECO:0000259" key="9">
    <source>
        <dbReference type="SMART" id="SM01031"/>
    </source>
</evidence>
<comment type="similarity">
    <text evidence="2">Belongs to the XPC family.</text>
</comment>
<feature type="compositionally biased region" description="Gly residues" evidence="7">
    <location>
        <begin position="568"/>
        <end position="581"/>
    </location>
</feature>
<dbReference type="Proteomes" id="UP000325902">
    <property type="component" value="Unassembled WGS sequence"/>
</dbReference>
<keyword evidence="6" id="KW-0175">Coiled coil</keyword>
<evidence type="ECO:0000313" key="11">
    <source>
        <dbReference type="EMBL" id="KAB2573905.1"/>
    </source>
</evidence>
<dbReference type="GO" id="GO:0006298">
    <property type="term" value="P:mismatch repair"/>
    <property type="evidence" value="ECO:0007669"/>
    <property type="project" value="TreeGrafter"/>
</dbReference>
<dbReference type="Gene3D" id="2.20.20.110">
    <property type="entry name" value="Rad4, beta-hairpin domain BHD1"/>
    <property type="match status" value="1"/>
</dbReference>
<feature type="compositionally biased region" description="Gly residues" evidence="7">
    <location>
        <begin position="592"/>
        <end position="613"/>
    </location>
</feature>
<gene>
    <name evidence="11" type="primary">rhp42_1</name>
    <name evidence="11" type="ORF">DBV05_g7441</name>
</gene>
<comment type="caution">
    <text evidence="11">The sequence shown here is derived from an EMBL/GenBank/DDBJ whole genome shotgun (WGS) entry which is preliminary data.</text>
</comment>
<dbReference type="EMBL" id="VCHE01000051">
    <property type="protein sequence ID" value="KAB2573905.1"/>
    <property type="molecule type" value="Genomic_DNA"/>
</dbReference>
<feature type="compositionally biased region" description="Acidic residues" evidence="7">
    <location>
        <begin position="754"/>
        <end position="771"/>
    </location>
</feature>
<evidence type="ECO:0000256" key="3">
    <source>
        <dbReference type="ARBA" id="ARBA00022763"/>
    </source>
</evidence>
<proteinExistence type="inferred from homology"/>
<feature type="coiled-coil region" evidence="6">
    <location>
        <begin position="447"/>
        <end position="481"/>
    </location>
</feature>
<feature type="compositionally biased region" description="Basic residues" evidence="7">
    <location>
        <begin position="285"/>
        <end position="294"/>
    </location>
</feature>
<evidence type="ECO:0000256" key="5">
    <source>
        <dbReference type="ARBA" id="ARBA00023242"/>
    </source>
</evidence>
<feature type="domain" description="Rad4 beta-hairpin" evidence="8">
    <location>
        <begin position="204"/>
        <end position="262"/>
    </location>
</feature>
<dbReference type="AlphaFoldDB" id="A0A5N5D8L0"/>
<feature type="compositionally biased region" description="Polar residues" evidence="7">
    <location>
        <begin position="700"/>
        <end position="710"/>
    </location>
</feature>
<dbReference type="GO" id="GO:0003684">
    <property type="term" value="F:damaged DNA binding"/>
    <property type="evidence" value="ECO:0007669"/>
    <property type="project" value="InterPro"/>
</dbReference>
<evidence type="ECO:0000256" key="6">
    <source>
        <dbReference type="SAM" id="Coils"/>
    </source>
</evidence>
<dbReference type="GO" id="GO:0006289">
    <property type="term" value="P:nucleotide-excision repair"/>
    <property type="evidence" value="ECO:0007669"/>
    <property type="project" value="InterPro"/>
</dbReference>
<feature type="region of interest" description="Disordered" evidence="7">
    <location>
        <begin position="46"/>
        <end position="103"/>
    </location>
</feature>
<comment type="subcellular location">
    <subcellularLocation>
        <location evidence="1">Nucleus</location>
    </subcellularLocation>
</comment>
<dbReference type="Gene3D" id="3.30.60.290">
    <property type="entry name" value="Rad4, beta-hairpin domain BHD2"/>
    <property type="match status" value="1"/>
</dbReference>
<dbReference type="PANTHER" id="PTHR12135">
    <property type="entry name" value="DNA REPAIR PROTEIN XP-C / RAD4"/>
    <property type="match status" value="1"/>
</dbReference>
<feature type="domain" description="Rad4 beta-hairpin" evidence="9">
    <location>
        <begin position="264"/>
        <end position="327"/>
    </location>
</feature>
<dbReference type="SMART" id="SM01032">
    <property type="entry name" value="BHD_3"/>
    <property type="match status" value="1"/>
</dbReference>
<keyword evidence="3" id="KW-0227">DNA damage</keyword>
<dbReference type="Pfam" id="PF10403">
    <property type="entry name" value="BHD_1"/>
    <property type="match status" value="1"/>
</dbReference>
<keyword evidence="4" id="KW-0234">DNA repair</keyword>
<dbReference type="InterPro" id="IPR004583">
    <property type="entry name" value="DNA_repair_Rad4"/>
</dbReference>
<name>A0A5N5D8L0_9PEZI</name>
<sequence length="771" mass="85010">MARAKAKVGKAAGTPRATRRSARNKRLDDAPAAAVPDVFQEMLVEAAADNTEDARPLKKRKVETSAEEPALPNAVDRESSNGLEDEPPKLQTIIDDSESDDSDMDWEEVDLNQQNSDAVLPPLTKAQAEETLQIEIGNDDTKNKPARARRKAATAAERAMRLHIHKMHVLCLLYNAHIRNAWCNDDKVQDRDQVEDAELSRREAQEEMPKNVQDFKDHPYYVLERHLKHNEVIHPKRECGKVNVGTAATTNLEPIYRRRDVHQLKSADKWYRLGREIKPGEQPLKHAKPRRSRQRQPFADDDGENEDAESLGAALYAPFQTELYVPPPCVRGRVPRNAFGNLDVYVPSMVPPGGAHIRDARARIAARMLAVDYADAVTGFTFRGRHGTAVVEGVVVAEENAEAVRAVLEGMRDAEQDDERERRGREAVRLWRKFLLGLRVLERVQEYASADERKQMEKEMRERVEAEEREEQERVRAEEMAGGFFLAEGAGEKPAEPTAGRMLAAAGHDEEYYDGGDGGGFLPDEGGEEEKQETGDDLFKSRIMENAPVRRLVSHQGFDGADDDRDSVGGGGFLPEEGGGFAPEDEDRSIPEGGGGFVLEDGGGFLPDGGGGFIPDEEDVGGGFVREDTTAQQSVNYISPKEPQDQQDQDVKAEAPPVASKSPEAADALDEPAQQQRSTGDQDKASQPVRALSQEPGPTLDTQPQGSNIGQLDLEGDAQPSRTKAQWPKEVEQAADPEQASSGDDADSLPSHDPEDEDAEPEWLAEEVVSD</sequence>
<dbReference type="SMART" id="SM01030">
    <property type="entry name" value="BHD_1"/>
    <property type="match status" value="1"/>
</dbReference>
<dbReference type="Pfam" id="PF10404">
    <property type="entry name" value="BHD_2"/>
    <property type="match status" value="1"/>
</dbReference>
<evidence type="ECO:0000256" key="7">
    <source>
        <dbReference type="SAM" id="MobiDB-lite"/>
    </source>
</evidence>
<evidence type="ECO:0000256" key="2">
    <source>
        <dbReference type="ARBA" id="ARBA00009525"/>
    </source>
</evidence>
<feature type="region of interest" description="Disordered" evidence="7">
    <location>
        <begin position="1"/>
        <end position="34"/>
    </location>
</feature>
<dbReference type="GO" id="GO:0071942">
    <property type="term" value="C:XPC complex"/>
    <property type="evidence" value="ECO:0007669"/>
    <property type="project" value="TreeGrafter"/>
</dbReference>
<dbReference type="OrthoDB" id="300780at2759"/>
<keyword evidence="5" id="KW-0539">Nucleus</keyword>
<reference evidence="11 12" key="1">
    <citation type="journal article" date="2019" name="Sci. Rep.">
        <title>A multi-omics analysis of the grapevine pathogen Lasiodiplodia theobromae reveals that temperature affects the expression of virulence- and pathogenicity-related genes.</title>
        <authorList>
            <person name="Felix C."/>
            <person name="Meneses R."/>
            <person name="Goncalves M.F.M."/>
            <person name="Tilleman L."/>
            <person name="Duarte A.S."/>
            <person name="Jorrin-Novo J.V."/>
            <person name="Van de Peer Y."/>
            <person name="Deforce D."/>
            <person name="Van Nieuwerburgh F."/>
            <person name="Esteves A.C."/>
            <person name="Alves A."/>
        </authorList>
    </citation>
    <scope>NUCLEOTIDE SEQUENCE [LARGE SCALE GENOMIC DNA]</scope>
    <source>
        <strain evidence="11 12">LA-SOL3</strain>
    </source>
</reference>
<accession>A0A5N5D8L0</accession>
<organism evidence="11 12">
    <name type="scientific">Lasiodiplodia theobromae</name>
    <dbReference type="NCBI Taxonomy" id="45133"/>
    <lineage>
        <taxon>Eukaryota</taxon>
        <taxon>Fungi</taxon>
        <taxon>Dikarya</taxon>
        <taxon>Ascomycota</taxon>
        <taxon>Pezizomycotina</taxon>
        <taxon>Dothideomycetes</taxon>
        <taxon>Dothideomycetes incertae sedis</taxon>
        <taxon>Botryosphaeriales</taxon>
        <taxon>Botryosphaeriaceae</taxon>
        <taxon>Lasiodiplodia</taxon>
    </lineage>
</organism>
<evidence type="ECO:0000313" key="12">
    <source>
        <dbReference type="Proteomes" id="UP000325902"/>
    </source>
</evidence>
<feature type="region of interest" description="Disordered" evidence="7">
    <location>
        <begin position="509"/>
        <end position="771"/>
    </location>
</feature>
<dbReference type="InterPro" id="IPR042488">
    <property type="entry name" value="Rad4_BHD3_sf"/>
</dbReference>
<protein>
    <submittedName>
        <fullName evidence="11">DNA repair protein rhp42</fullName>
    </submittedName>
</protein>
<dbReference type="SMART" id="SM01031">
    <property type="entry name" value="BHD_2"/>
    <property type="match status" value="1"/>
</dbReference>